<dbReference type="Proteomes" id="UP000000235">
    <property type="component" value="Chromosome"/>
</dbReference>
<dbReference type="KEGG" id="stp:Strop_3202"/>
<name>A4XDN1_SALTO</name>
<dbReference type="EC" id="3.4.23.36" evidence="9"/>
<sequence>MTAGPTPGSGHAEAAGPTGPAEPVGRPAPGPDGAAEADGPAEADGAVDGAAPRRRTASVLLGIGLTVLALDLVTKHLALRALEGREPVELLGGLVYLSLTRNSGAAWSIGADHTWIFSLITIVVIGWILWTALRLRSLPWAVSLGLVLGGALGNLTDRIFRAPGWFVGHVVDMISVLEPYGRAFPVFNVADSALVCGVCLAVFLELTGRQRDGSRLGRNGRRATPTAPRERA</sequence>
<evidence type="ECO:0000256" key="5">
    <source>
        <dbReference type="ARBA" id="ARBA00022750"/>
    </source>
</evidence>
<dbReference type="STRING" id="369723.Strop_3202"/>
<keyword evidence="2 9" id="KW-1003">Cell membrane</keyword>
<evidence type="ECO:0000313" key="14">
    <source>
        <dbReference type="Proteomes" id="UP000000235"/>
    </source>
</evidence>
<evidence type="ECO:0000256" key="12">
    <source>
        <dbReference type="SAM" id="MobiDB-lite"/>
    </source>
</evidence>
<evidence type="ECO:0000256" key="9">
    <source>
        <dbReference type="HAMAP-Rule" id="MF_00161"/>
    </source>
</evidence>
<evidence type="ECO:0000256" key="6">
    <source>
        <dbReference type="ARBA" id="ARBA00022801"/>
    </source>
</evidence>
<dbReference type="GO" id="GO:0006508">
    <property type="term" value="P:proteolysis"/>
    <property type="evidence" value="ECO:0007669"/>
    <property type="project" value="UniProtKB-KW"/>
</dbReference>
<evidence type="ECO:0000313" key="13">
    <source>
        <dbReference type="EMBL" id="ABP55636.1"/>
    </source>
</evidence>
<keyword evidence="4 9" id="KW-0812">Transmembrane</keyword>
<feature type="region of interest" description="Disordered" evidence="12">
    <location>
        <begin position="1"/>
        <end position="49"/>
    </location>
</feature>
<dbReference type="RefSeq" id="WP_012014413.1">
    <property type="nucleotide sequence ID" value="NC_009380.1"/>
</dbReference>
<evidence type="ECO:0000256" key="4">
    <source>
        <dbReference type="ARBA" id="ARBA00022692"/>
    </source>
</evidence>
<keyword evidence="6 9" id="KW-0378">Hydrolase</keyword>
<comment type="subcellular location">
    <subcellularLocation>
        <location evidence="9">Cell membrane</location>
        <topology evidence="9">Multi-pass membrane protein</topology>
    </subcellularLocation>
</comment>
<protein>
    <recommendedName>
        <fullName evidence="9">Lipoprotein signal peptidase</fullName>
        <ecNumber evidence="9">3.4.23.36</ecNumber>
    </recommendedName>
    <alternativeName>
        <fullName evidence="9">Prolipoprotein signal peptidase</fullName>
    </alternativeName>
    <alternativeName>
        <fullName evidence="9">Signal peptidase II</fullName>
        <shortName evidence="9">SPase II</shortName>
    </alternativeName>
</protein>
<dbReference type="PRINTS" id="PR00781">
    <property type="entry name" value="LIPOSIGPTASE"/>
</dbReference>
<dbReference type="PANTHER" id="PTHR33695:SF1">
    <property type="entry name" value="LIPOPROTEIN SIGNAL PEPTIDASE"/>
    <property type="match status" value="1"/>
</dbReference>
<keyword evidence="5 9" id="KW-0064">Aspartyl protease</keyword>
<evidence type="ECO:0000256" key="11">
    <source>
        <dbReference type="RuleBase" id="RU004181"/>
    </source>
</evidence>
<dbReference type="HAMAP" id="MF_00161">
    <property type="entry name" value="LspA"/>
    <property type="match status" value="1"/>
</dbReference>
<dbReference type="PATRIC" id="fig|369723.5.peg.3294"/>
<dbReference type="UniPathway" id="UPA00665"/>
<keyword evidence="14" id="KW-1185">Reference proteome</keyword>
<evidence type="ECO:0000256" key="3">
    <source>
        <dbReference type="ARBA" id="ARBA00022670"/>
    </source>
</evidence>
<dbReference type="PROSITE" id="PS00855">
    <property type="entry name" value="SPASE_II"/>
    <property type="match status" value="1"/>
</dbReference>
<evidence type="ECO:0000256" key="7">
    <source>
        <dbReference type="ARBA" id="ARBA00022989"/>
    </source>
</evidence>
<evidence type="ECO:0000256" key="8">
    <source>
        <dbReference type="ARBA" id="ARBA00023136"/>
    </source>
</evidence>
<dbReference type="EMBL" id="CP000667">
    <property type="protein sequence ID" value="ABP55636.1"/>
    <property type="molecule type" value="Genomic_DNA"/>
</dbReference>
<dbReference type="InterPro" id="IPR001872">
    <property type="entry name" value="Peptidase_A8"/>
</dbReference>
<comment type="similarity">
    <text evidence="1 9 11">Belongs to the peptidase A8 family.</text>
</comment>
<reference evidence="14" key="1">
    <citation type="journal article" date="2007" name="Proc. Natl. Acad. Sci. U.S.A.">
        <title>Genome sequencing reveals complex secondary metabolome in the marine actinomycete Salinispora tropica.</title>
        <authorList>
            <person name="Udwary D.W."/>
            <person name="Zeigler L."/>
            <person name="Asolkar R.N."/>
            <person name="Singan V."/>
            <person name="Lapidus A."/>
            <person name="Fenical W."/>
            <person name="Jensen P.R."/>
            <person name="Moore B.S."/>
        </authorList>
    </citation>
    <scope>NUCLEOTIDE SEQUENCE [LARGE SCALE GENOMIC DNA]</scope>
    <source>
        <strain evidence="14">ATCC BAA-916 / DSM 44818 / CNB-440</strain>
    </source>
</reference>
<feature type="transmembrane region" description="Helical" evidence="9">
    <location>
        <begin position="115"/>
        <end position="133"/>
    </location>
</feature>
<feature type="transmembrane region" description="Helical" evidence="9">
    <location>
        <begin position="57"/>
        <end position="78"/>
    </location>
</feature>
<feature type="compositionally biased region" description="Low complexity" evidence="12">
    <location>
        <begin position="10"/>
        <end position="49"/>
    </location>
</feature>
<feature type="transmembrane region" description="Helical" evidence="9">
    <location>
        <begin position="180"/>
        <end position="206"/>
    </location>
</feature>
<evidence type="ECO:0000256" key="2">
    <source>
        <dbReference type="ARBA" id="ARBA00022475"/>
    </source>
</evidence>
<dbReference type="GO" id="GO:0004190">
    <property type="term" value="F:aspartic-type endopeptidase activity"/>
    <property type="evidence" value="ECO:0007669"/>
    <property type="project" value="UniProtKB-UniRule"/>
</dbReference>
<dbReference type="Pfam" id="PF01252">
    <property type="entry name" value="Peptidase_A8"/>
    <property type="match status" value="1"/>
</dbReference>
<gene>
    <name evidence="9" type="primary">lspA</name>
    <name evidence="13" type="ordered locus">Strop_3202</name>
</gene>
<feature type="active site" evidence="9">
    <location>
        <position position="191"/>
    </location>
</feature>
<dbReference type="AlphaFoldDB" id="A4XDN1"/>
<keyword evidence="7 9" id="KW-1133">Transmembrane helix</keyword>
<keyword evidence="3 9" id="KW-0645">Protease</keyword>
<comment type="pathway">
    <text evidence="9">Protein modification; lipoprotein biosynthesis (signal peptide cleavage).</text>
</comment>
<feature type="transmembrane region" description="Helical" evidence="9">
    <location>
        <begin position="140"/>
        <end position="160"/>
    </location>
</feature>
<organism evidence="13 14">
    <name type="scientific">Salinispora tropica (strain ATCC BAA-916 / DSM 44818 / JCM 13857 / NBRC 105044 / CNB-440)</name>
    <dbReference type="NCBI Taxonomy" id="369723"/>
    <lineage>
        <taxon>Bacteria</taxon>
        <taxon>Bacillati</taxon>
        <taxon>Actinomycetota</taxon>
        <taxon>Actinomycetes</taxon>
        <taxon>Micromonosporales</taxon>
        <taxon>Micromonosporaceae</taxon>
        <taxon>Salinispora</taxon>
    </lineage>
</organism>
<comment type="catalytic activity">
    <reaction evidence="9 10">
        <text>Release of signal peptides from bacterial membrane prolipoproteins. Hydrolyzes -Xaa-Yaa-Zaa-|-(S,diacylglyceryl)Cys-, in which Xaa is hydrophobic (preferably Leu), and Yaa (Ala or Ser) and Zaa (Gly or Ala) have small, neutral side chains.</text>
        <dbReference type="EC" id="3.4.23.36"/>
    </reaction>
</comment>
<dbReference type="HOGENOM" id="CLU_083252_2_1_11"/>
<dbReference type="eggNOG" id="COG0597">
    <property type="taxonomic scope" value="Bacteria"/>
</dbReference>
<dbReference type="PANTHER" id="PTHR33695">
    <property type="entry name" value="LIPOPROTEIN SIGNAL PEPTIDASE"/>
    <property type="match status" value="1"/>
</dbReference>
<dbReference type="NCBIfam" id="TIGR00077">
    <property type="entry name" value="lspA"/>
    <property type="match status" value="1"/>
</dbReference>
<keyword evidence="8 9" id="KW-0472">Membrane</keyword>
<feature type="compositionally biased region" description="Low complexity" evidence="12">
    <location>
        <begin position="222"/>
        <end position="232"/>
    </location>
</feature>
<dbReference type="GO" id="GO:0005886">
    <property type="term" value="C:plasma membrane"/>
    <property type="evidence" value="ECO:0007669"/>
    <property type="project" value="UniProtKB-SubCell"/>
</dbReference>
<feature type="region of interest" description="Disordered" evidence="12">
    <location>
        <begin position="213"/>
        <end position="232"/>
    </location>
</feature>
<keyword evidence="13" id="KW-0449">Lipoprotein</keyword>
<proteinExistence type="inferred from homology"/>
<feature type="active site" evidence="9">
    <location>
        <position position="172"/>
    </location>
</feature>
<evidence type="ECO:0000256" key="10">
    <source>
        <dbReference type="RuleBase" id="RU000594"/>
    </source>
</evidence>
<comment type="function">
    <text evidence="9 10">This protein specifically catalyzes the removal of signal peptides from prolipoproteins.</text>
</comment>
<evidence type="ECO:0000256" key="1">
    <source>
        <dbReference type="ARBA" id="ARBA00006139"/>
    </source>
</evidence>
<accession>A4XDN1</accession>